<keyword evidence="2" id="KW-0067">ATP-binding</keyword>
<dbReference type="Pfam" id="PF00488">
    <property type="entry name" value="MutS_V"/>
    <property type="match status" value="1"/>
</dbReference>
<feature type="transmembrane region" description="Helical" evidence="4">
    <location>
        <begin position="193"/>
        <end position="210"/>
    </location>
</feature>
<sequence>MNNISVFKLPIEYVKKCHVVSDNVRNDLEMVLTDRSDKTLYNTLFDSDTDIDPYCNICINQWNKFYTTDKTFLKDTCSIIKTINTNVDMCKDDNMFELYNDISNNDGFMERYVSYIEWSRMESLNRNERFLQLSGMYHIIAPLISIIIPIAIFFVPFLLLKMSNVPITIDSYISNLKHLISRRGFDIRGGSETNVYLILSIIIYIIQIYHNSMACIKFRKTICTVQSEMCKIQSYLRHTNTRMSKFIESVAMIDSYKEFCIDASKHYAILNDFMTKLDEISSIETDKISIYDTLELGKKLKGFYVVHNDESIRDSISYSIGFNGYINNMLVLNTKYRDGTITSCKFNKKRSKIKGGYFIGTSTNSDIIRNTLDLSKNIIITGPNASGKTTIMKGMLFNNILSQQIGCGCYRRANIMIYDNFHSYMNIPDTSGRDSLFQAEARRCKEIIQTIETQKGNHLCIFDELYSGTNPTDAVSSAMAFIGFIDTNKSVSFMLTTHYTKICEYVEELKGADNYHMDVTTIGDRDIQFTYNILKGISTINGGVNVLKMMQYPDEILNNVIKYSKK</sequence>
<dbReference type="SUPFAM" id="SSF52540">
    <property type="entry name" value="P-loop containing nucleoside triphosphate hydrolases"/>
    <property type="match status" value="1"/>
</dbReference>
<dbReference type="Gene3D" id="3.40.50.300">
    <property type="entry name" value="P-loop containing nucleotide triphosphate hydrolases"/>
    <property type="match status" value="1"/>
</dbReference>
<evidence type="ECO:0000256" key="4">
    <source>
        <dbReference type="SAM" id="Phobius"/>
    </source>
</evidence>
<dbReference type="PANTHER" id="PTHR11361:SF34">
    <property type="entry name" value="DNA MISMATCH REPAIR PROTEIN MSH1, MITOCHONDRIAL"/>
    <property type="match status" value="1"/>
</dbReference>
<dbReference type="GO" id="GO:0140664">
    <property type="term" value="F:ATP-dependent DNA damage sensor activity"/>
    <property type="evidence" value="ECO:0007669"/>
    <property type="project" value="InterPro"/>
</dbReference>
<dbReference type="GO" id="GO:0006298">
    <property type="term" value="P:mismatch repair"/>
    <property type="evidence" value="ECO:0007669"/>
    <property type="project" value="InterPro"/>
</dbReference>
<feature type="transmembrane region" description="Helical" evidence="4">
    <location>
        <begin position="136"/>
        <end position="159"/>
    </location>
</feature>
<accession>A0A6C0BQM7</accession>
<dbReference type="PANTHER" id="PTHR11361">
    <property type="entry name" value="DNA MISMATCH REPAIR PROTEIN MUTS FAMILY MEMBER"/>
    <property type="match status" value="1"/>
</dbReference>
<proteinExistence type="predicted"/>
<feature type="domain" description="DNA mismatch repair proteins mutS family" evidence="5">
    <location>
        <begin position="375"/>
        <end position="565"/>
    </location>
</feature>
<evidence type="ECO:0000259" key="5">
    <source>
        <dbReference type="SMART" id="SM00534"/>
    </source>
</evidence>
<dbReference type="InterPro" id="IPR045076">
    <property type="entry name" value="MutS"/>
</dbReference>
<keyword evidence="4" id="KW-0472">Membrane</keyword>
<dbReference type="GO" id="GO:0030983">
    <property type="term" value="F:mismatched DNA binding"/>
    <property type="evidence" value="ECO:0007669"/>
    <property type="project" value="InterPro"/>
</dbReference>
<evidence type="ECO:0000256" key="2">
    <source>
        <dbReference type="ARBA" id="ARBA00022840"/>
    </source>
</evidence>
<keyword evidence="4" id="KW-0812">Transmembrane</keyword>
<evidence type="ECO:0000313" key="6">
    <source>
        <dbReference type="EMBL" id="QHS94496.1"/>
    </source>
</evidence>
<evidence type="ECO:0000256" key="1">
    <source>
        <dbReference type="ARBA" id="ARBA00022741"/>
    </source>
</evidence>
<dbReference type="SMART" id="SM00534">
    <property type="entry name" value="MUTSac"/>
    <property type="match status" value="1"/>
</dbReference>
<keyword evidence="3" id="KW-0238">DNA-binding</keyword>
<dbReference type="AlphaFoldDB" id="A0A6C0BQM7"/>
<dbReference type="EMBL" id="MN739225">
    <property type="protein sequence ID" value="QHS94496.1"/>
    <property type="molecule type" value="Genomic_DNA"/>
</dbReference>
<reference evidence="6" key="1">
    <citation type="journal article" date="2020" name="Nature">
        <title>Giant virus diversity and host interactions through global metagenomics.</title>
        <authorList>
            <person name="Schulz F."/>
            <person name="Roux S."/>
            <person name="Paez-Espino D."/>
            <person name="Jungbluth S."/>
            <person name="Walsh D.A."/>
            <person name="Denef V.J."/>
            <person name="McMahon K.D."/>
            <person name="Konstantinidis K.T."/>
            <person name="Eloe-Fadrosh E.A."/>
            <person name="Kyrpides N.C."/>
            <person name="Woyke T."/>
        </authorList>
    </citation>
    <scope>NUCLEOTIDE SEQUENCE</scope>
    <source>
        <strain evidence="6">GVMAG-M-3300018416-45</strain>
    </source>
</reference>
<name>A0A6C0BQM7_9ZZZZ</name>
<keyword evidence="1" id="KW-0547">Nucleotide-binding</keyword>
<dbReference type="InterPro" id="IPR000432">
    <property type="entry name" value="DNA_mismatch_repair_MutS_C"/>
</dbReference>
<dbReference type="GO" id="GO:0005524">
    <property type="term" value="F:ATP binding"/>
    <property type="evidence" value="ECO:0007669"/>
    <property type="project" value="UniProtKB-KW"/>
</dbReference>
<keyword evidence="4" id="KW-1133">Transmembrane helix</keyword>
<dbReference type="InterPro" id="IPR027417">
    <property type="entry name" value="P-loop_NTPase"/>
</dbReference>
<protein>
    <recommendedName>
        <fullName evidence="5">DNA mismatch repair proteins mutS family domain-containing protein</fullName>
    </recommendedName>
</protein>
<organism evidence="6">
    <name type="scientific">viral metagenome</name>
    <dbReference type="NCBI Taxonomy" id="1070528"/>
    <lineage>
        <taxon>unclassified sequences</taxon>
        <taxon>metagenomes</taxon>
        <taxon>organismal metagenomes</taxon>
    </lineage>
</organism>
<evidence type="ECO:0000256" key="3">
    <source>
        <dbReference type="ARBA" id="ARBA00023125"/>
    </source>
</evidence>